<evidence type="ECO:0000313" key="4">
    <source>
        <dbReference type="EMBL" id="KAG6538961.1"/>
    </source>
</evidence>
<dbReference type="EMBL" id="JACMSC010000001">
    <property type="protein sequence ID" value="KAG6538961.1"/>
    <property type="molecule type" value="Genomic_DNA"/>
</dbReference>
<dbReference type="PANTHER" id="PTHR46719:SF7">
    <property type="entry name" value="RING-H2 FINGER PROTEIN ATL71-RELATED"/>
    <property type="match status" value="1"/>
</dbReference>
<sequence length="208" mass="21737">MNSTDAAAAALAPAAGTVSTYGGDGIRYALGVSVSVLLVIVTITVAFRYCTRAGTGGSSQQAATDVEAAAGLDEATLMSYPKAVYSVGGAASSCSICLSDLKEGEVLRELPECGHSFHLQCVDPWLSSVSLGSLLTSQALLTLDRDVGSLLLSKQQKSTVQHYSLASSTSVHFFKFSPNYISEFGKKSGLARCRDYHSITFSSKKSSA</sequence>
<evidence type="ECO:0000256" key="1">
    <source>
        <dbReference type="PROSITE-ProRule" id="PRU00175"/>
    </source>
</evidence>
<keyword evidence="1" id="KW-0862">Zinc</keyword>
<accession>A0A8J5HYL5</accession>
<feature type="domain" description="RING-type" evidence="3">
    <location>
        <begin position="94"/>
        <end position="125"/>
    </location>
</feature>
<dbReference type="GO" id="GO:0008270">
    <property type="term" value="F:zinc ion binding"/>
    <property type="evidence" value="ECO:0007669"/>
    <property type="project" value="UniProtKB-KW"/>
</dbReference>
<name>A0A8J5HYL5_ZINOF</name>
<dbReference type="AlphaFoldDB" id="A0A8J5HYL5"/>
<keyword evidence="2" id="KW-0812">Transmembrane</keyword>
<dbReference type="PANTHER" id="PTHR46719">
    <property type="entry name" value="TRANSCRIPTION FACTOR C2H2 FAMILY-RELATED"/>
    <property type="match status" value="1"/>
</dbReference>
<keyword evidence="2" id="KW-1133">Transmembrane helix</keyword>
<reference evidence="4 5" key="1">
    <citation type="submission" date="2020-08" db="EMBL/GenBank/DDBJ databases">
        <title>Plant Genome Project.</title>
        <authorList>
            <person name="Zhang R.-G."/>
        </authorList>
    </citation>
    <scope>NUCLEOTIDE SEQUENCE [LARGE SCALE GENOMIC DNA]</scope>
    <source>
        <tissue evidence="4">Rhizome</tissue>
    </source>
</reference>
<dbReference type="Pfam" id="PF17123">
    <property type="entry name" value="zf-RING_11"/>
    <property type="match status" value="1"/>
</dbReference>
<keyword evidence="1" id="KW-0863">Zinc-finger</keyword>
<protein>
    <recommendedName>
        <fullName evidence="3">RING-type domain-containing protein</fullName>
    </recommendedName>
</protein>
<dbReference type="Proteomes" id="UP000734854">
    <property type="component" value="Unassembled WGS sequence"/>
</dbReference>
<organism evidence="4 5">
    <name type="scientific">Zingiber officinale</name>
    <name type="common">Ginger</name>
    <name type="synonym">Amomum zingiber</name>
    <dbReference type="NCBI Taxonomy" id="94328"/>
    <lineage>
        <taxon>Eukaryota</taxon>
        <taxon>Viridiplantae</taxon>
        <taxon>Streptophyta</taxon>
        <taxon>Embryophyta</taxon>
        <taxon>Tracheophyta</taxon>
        <taxon>Spermatophyta</taxon>
        <taxon>Magnoliopsida</taxon>
        <taxon>Liliopsida</taxon>
        <taxon>Zingiberales</taxon>
        <taxon>Zingiberaceae</taxon>
        <taxon>Zingiber</taxon>
    </lineage>
</organism>
<dbReference type="SUPFAM" id="SSF57850">
    <property type="entry name" value="RING/U-box"/>
    <property type="match status" value="1"/>
</dbReference>
<evidence type="ECO:0000313" key="5">
    <source>
        <dbReference type="Proteomes" id="UP000734854"/>
    </source>
</evidence>
<evidence type="ECO:0000259" key="3">
    <source>
        <dbReference type="PROSITE" id="PS50089"/>
    </source>
</evidence>
<keyword evidence="2" id="KW-0472">Membrane</keyword>
<keyword evidence="1" id="KW-0479">Metal-binding</keyword>
<keyword evidence="5" id="KW-1185">Reference proteome</keyword>
<evidence type="ECO:0000256" key="2">
    <source>
        <dbReference type="SAM" id="Phobius"/>
    </source>
</evidence>
<dbReference type="PROSITE" id="PS50089">
    <property type="entry name" value="ZF_RING_2"/>
    <property type="match status" value="1"/>
</dbReference>
<comment type="caution">
    <text evidence="4">The sequence shown here is derived from an EMBL/GenBank/DDBJ whole genome shotgun (WGS) entry which is preliminary data.</text>
</comment>
<dbReference type="InterPro" id="IPR045899">
    <property type="entry name" value="ATL71-like"/>
</dbReference>
<dbReference type="InterPro" id="IPR013083">
    <property type="entry name" value="Znf_RING/FYVE/PHD"/>
</dbReference>
<feature type="transmembrane region" description="Helical" evidence="2">
    <location>
        <begin position="26"/>
        <end position="47"/>
    </location>
</feature>
<gene>
    <name evidence="4" type="ORF">ZIOFF_004113</name>
</gene>
<proteinExistence type="predicted"/>
<dbReference type="Gene3D" id="3.30.40.10">
    <property type="entry name" value="Zinc/RING finger domain, C3HC4 (zinc finger)"/>
    <property type="match status" value="1"/>
</dbReference>
<dbReference type="InterPro" id="IPR001841">
    <property type="entry name" value="Znf_RING"/>
</dbReference>